<evidence type="ECO:0000256" key="2">
    <source>
        <dbReference type="SAM" id="SignalP"/>
    </source>
</evidence>
<reference evidence="3 4" key="1">
    <citation type="submission" date="2015-12" db="EMBL/GenBank/DDBJ databases">
        <title>Draft genome of the nematode, Onchocerca flexuosa.</title>
        <authorList>
            <person name="Mitreva M."/>
        </authorList>
    </citation>
    <scope>NUCLEOTIDE SEQUENCE [LARGE SCALE GENOMIC DNA]</scope>
    <source>
        <strain evidence="3">Red Deer</strain>
    </source>
</reference>
<keyword evidence="2" id="KW-0732">Signal</keyword>
<keyword evidence="1" id="KW-0812">Transmembrane</keyword>
<protein>
    <submittedName>
        <fullName evidence="3">Uncharacterized protein</fullName>
    </submittedName>
</protein>
<accession>A0A238C4S4</accession>
<feature type="transmembrane region" description="Helical" evidence="1">
    <location>
        <begin position="135"/>
        <end position="164"/>
    </location>
</feature>
<keyword evidence="1" id="KW-1133">Transmembrane helix</keyword>
<dbReference type="EMBL" id="KZ269978">
    <property type="protein sequence ID" value="OZC12135.1"/>
    <property type="molecule type" value="Genomic_DNA"/>
</dbReference>
<dbReference type="AlphaFoldDB" id="A0A238C4S4"/>
<dbReference type="Proteomes" id="UP000242913">
    <property type="component" value="Unassembled WGS sequence"/>
</dbReference>
<evidence type="ECO:0000313" key="3">
    <source>
        <dbReference type="EMBL" id="OZC12135.1"/>
    </source>
</evidence>
<organism evidence="3 4">
    <name type="scientific">Onchocerca flexuosa</name>
    <dbReference type="NCBI Taxonomy" id="387005"/>
    <lineage>
        <taxon>Eukaryota</taxon>
        <taxon>Metazoa</taxon>
        <taxon>Ecdysozoa</taxon>
        <taxon>Nematoda</taxon>
        <taxon>Chromadorea</taxon>
        <taxon>Rhabditida</taxon>
        <taxon>Spirurina</taxon>
        <taxon>Spiruromorpha</taxon>
        <taxon>Filarioidea</taxon>
        <taxon>Onchocercidae</taxon>
        <taxon>Onchocerca</taxon>
    </lineage>
</organism>
<dbReference type="OrthoDB" id="5840413at2759"/>
<feature type="chain" id="PRO_5012150173" evidence="2">
    <location>
        <begin position="18"/>
        <end position="217"/>
    </location>
</feature>
<name>A0A238C4S4_9BILA</name>
<sequence length="217" mass="24527">MRILISILITLIGGTNALSFLTGEWTESMKQFFHETQQKIDEKSNQFLNELGKKLDSAQNFVEQSKDIFSTVAKNLKNGGEKLKDTVMKTAEKTLRGAGDEVEGFFSEVPNRVNDGFDEILTKLGEACSWILRNIIAPILFIIILFSLIYIFIISGTLLSHFGLTLGNTFKQLKKGEQLRRGDRIIVLRDLETSIPLQGNESLNNRQILKDIHILKI</sequence>
<keyword evidence="1" id="KW-0472">Membrane</keyword>
<feature type="signal peptide" evidence="2">
    <location>
        <begin position="1"/>
        <end position="17"/>
    </location>
</feature>
<gene>
    <name evidence="3" type="ORF">X798_00654</name>
</gene>
<keyword evidence="4" id="KW-1185">Reference proteome</keyword>
<evidence type="ECO:0000313" key="4">
    <source>
        <dbReference type="Proteomes" id="UP000242913"/>
    </source>
</evidence>
<evidence type="ECO:0000256" key="1">
    <source>
        <dbReference type="SAM" id="Phobius"/>
    </source>
</evidence>
<proteinExistence type="predicted"/>